<dbReference type="AlphaFoldDB" id="A0A5M8PF49"/>
<dbReference type="Proteomes" id="UP000324767">
    <property type="component" value="Unassembled WGS sequence"/>
</dbReference>
<name>A0A5M8PF49_9LECA</name>
<dbReference type="EMBL" id="VXIT01000018">
    <property type="protein sequence ID" value="KAA6407352.1"/>
    <property type="molecule type" value="Genomic_DNA"/>
</dbReference>
<organism evidence="1 2">
    <name type="scientific">Lasallia pustulata</name>
    <dbReference type="NCBI Taxonomy" id="136370"/>
    <lineage>
        <taxon>Eukaryota</taxon>
        <taxon>Fungi</taxon>
        <taxon>Dikarya</taxon>
        <taxon>Ascomycota</taxon>
        <taxon>Pezizomycotina</taxon>
        <taxon>Lecanoromycetes</taxon>
        <taxon>OSLEUM clade</taxon>
        <taxon>Umbilicariomycetidae</taxon>
        <taxon>Umbilicariales</taxon>
        <taxon>Umbilicariaceae</taxon>
        <taxon>Lasallia</taxon>
    </lineage>
</organism>
<sequence length="111" mass="13130">MSGHTRLGIDMFLDPTLPLDNQLSKAVGIHNKLVSYIENVKHNYSVAHARLHYCNRFLRDIENERHLLSSRWYNYGKNYNISKRGRLAVEMDGLREWWTLLLEEVKEAKQC</sequence>
<evidence type="ECO:0000313" key="1">
    <source>
        <dbReference type="EMBL" id="KAA6407352.1"/>
    </source>
</evidence>
<protein>
    <submittedName>
        <fullName evidence="1">Uncharacterized protein</fullName>
    </submittedName>
</protein>
<evidence type="ECO:0000313" key="2">
    <source>
        <dbReference type="Proteomes" id="UP000324767"/>
    </source>
</evidence>
<reference evidence="1 2" key="1">
    <citation type="submission" date="2019-09" db="EMBL/GenBank/DDBJ databases">
        <title>The hologenome of the rock-dwelling lichen Lasallia pustulata.</title>
        <authorList>
            <person name="Greshake Tzovaras B."/>
            <person name="Segers F."/>
            <person name="Bicker A."/>
            <person name="Dal Grande F."/>
            <person name="Otte J."/>
            <person name="Hankeln T."/>
            <person name="Schmitt I."/>
            <person name="Ebersberger I."/>
        </authorList>
    </citation>
    <scope>NUCLEOTIDE SEQUENCE [LARGE SCALE GENOMIC DNA]</scope>
    <source>
        <strain evidence="1">A1-1</strain>
    </source>
</reference>
<comment type="caution">
    <text evidence="1">The sequence shown here is derived from an EMBL/GenBank/DDBJ whole genome shotgun (WGS) entry which is preliminary data.</text>
</comment>
<gene>
    <name evidence="1" type="ORF">FRX48_08900</name>
</gene>
<accession>A0A5M8PF49</accession>
<proteinExistence type="predicted"/>